<dbReference type="RefSeq" id="WP_052733691.1">
    <property type="nucleotide sequence ID" value="NZ_BBWU01000001.1"/>
</dbReference>
<dbReference type="InterPro" id="IPR012495">
    <property type="entry name" value="TadE-like_dom"/>
</dbReference>
<proteinExistence type="predicted"/>
<comment type="caution">
    <text evidence="2">The sequence shown here is derived from an EMBL/GenBank/DDBJ whole genome shotgun (WGS) entry which is preliminary data.</text>
</comment>
<evidence type="ECO:0000259" key="1">
    <source>
        <dbReference type="Pfam" id="PF07811"/>
    </source>
</evidence>
<organism evidence="2 3">
    <name type="scientific">Sphingomonas changbaiensis NBRC 104936</name>
    <dbReference type="NCBI Taxonomy" id="1219043"/>
    <lineage>
        <taxon>Bacteria</taxon>
        <taxon>Pseudomonadati</taxon>
        <taxon>Pseudomonadota</taxon>
        <taxon>Alphaproteobacteria</taxon>
        <taxon>Sphingomonadales</taxon>
        <taxon>Sphingomonadaceae</taxon>
        <taxon>Sphingomonas</taxon>
    </lineage>
</organism>
<dbReference type="OrthoDB" id="7570052at2"/>
<dbReference type="STRING" id="1219043.SCH01S_01_01310"/>
<protein>
    <recommendedName>
        <fullName evidence="1">TadE-like domain-containing protein</fullName>
    </recommendedName>
</protein>
<keyword evidence="3" id="KW-1185">Reference proteome</keyword>
<evidence type="ECO:0000313" key="3">
    <source>
        <dbReference type="Proteomes" id="UP000033202"/>
    </source>
</evidence>
<gene>
    <name evidence="2" type="ORF">SCH01S_01_01310</name>
</gene>
<accession>A0A0E9MKD8</accession>
<dbReference type="AlphaFoldDB" id="A0A0E9MKD8"/>
<dbReference type="EMBL" id="BBWU01000001">
    <property type="protein sequence ID" value="GAO37968.1"/>
    <property type="molecule type" value="Genomic_DNA"/>
</dbReference>
<dbReference type="Pfam" id="PF07811">
    <property type="entry name" value="TadE"/>
    <property type="match status" value="1"/>
</dbReference>
<feature type="domain" description="TadE-like" evidence="1">
    <location>
        <begin position="16"/>
        <end position="55"/>
    </location>
</feature>
<dbReference type="Proteomes" id="UP000033202">
    <property type="component" value="Unassembled WGS sequence"/>
</dbReference>
<name>A0A0E9MKD8_9SPHN</name>
<reference evidence="2 3" key="1">
    <citation type="submission" date="2015-04" db="EMBL/GenBank/DDBJ databases">
        <title>Whole genome shotgun sequence of Sphingomonas changbaiensis NBRC 104936.</title>
        <authorList>
            <person name="Katano-Makiyama Y."/>
            <person name="Hosoyama A."/>
            <person name="Hashimoto M."/>
            <person name="Noguchi M."/>
            <person name="Tsuchikane K."/>
            <person name="Ohji S."/>
            <person name="Yamazoe A."/>
            <person name="Ichikawa N."/>
            <person name="Kimura A."/>
            <person name="Fujita N."/>
        </authorList>
    </citation>
    <scope>NUCLEOTIDE SEQUENCE [LARGE SCALE GENOMIC DNA]</scope>
    <source>
        <strain evidence="2 3">NBRC 104936</strain>
    </source>
</reference>
<evidence type="ECO:0000313" key="2">
    <source>
        <dbReference type="EMBL" id="GAO37968.1"/>
    </source>
</evidence>
<sequence>MIGHTFMRRLRSDARGTSFVEMGMLAPFFAMLVLGTVDASRAVVGKMTLQQAASRTMEMVSAGGLDSAAFTNLQAEAAAAAGVSMSQVQVQTWLECDRVRQASFNGDCTNTQEIGRYASVVISKSYAPWFAASLAGLGYNISRTITLQGKASVRLQ</sequence>